<accession>A0A7X9WYE4</accession>
<dbReference type="RefSeq" id="WP_169574584.1">
    <property type="nucleotide sequence ID" value="NZ_JABBFV010000017.1"/>
</dbReference>
<gene>
    <name evidence="1" type="ORF">HHL08_18850</name>
</gene>
<dbReference type="EMBL" id="JABBFV010000017">
    <property type="protein sequence ID" value="NML12179.1"/>
    <property type="molecule type" value="Genomic_DNA"/>
</dbReference>
<sequence length="156" mass="17365">MNDPSIEQWRALLLFRQRHGRTWKSALSLHWMNGTDENDPLGAALRMVRNQFGPSWLHALRPKAFAEAEQRIALLDRLPVMCATYHGETGDPIILKRGESGHWRMPGDMTVEQFNAAFLPTPGQIAAMEAGSVLGWDMPSADPANDDAAGRLKCKS</sequence>
<name>A0A7X9WYE4_9SPHN</name>
<dbReference type="Proteomes" id="UP000519023">
    <property type="component" value="Unassembled WGS sequence"/>
</dbReference>
<protein>
    <submittedName>
        <fullName evidence="1">Uncharacterized protein</fullName>
    </submittedName>
</protein>
<reference evidence="1 2" key="1">
    <citation type="submission" date="2020-04" db="EMBL/GenBank/DDBJ databases">
        <title>Sphingobium sp. AR-3-1 isolated from Arctic soil.</title>
        <authorList>
            <person name="Dahal R.H."/>
            <person name="Chaudhary D.K."/>
        </authorList>
    </citation>
    <scope>NUCLEOTIDE SEQUENCE [LARGE SCALE GENOMIC DNA]</scope>
    <source>
        <strain evidence="1 2">AR-3-1</strain>
    </source>
</reference>
<dbReference type="AlphaFoldDB" id="A0A7X9WYE4"/>
<evidence type="ECO:0000313" key="1">
    <source>
        <dbReference type="EMBL" id="NML12179.1"/>
    </source>
</evidence>
<comment type="caution">
    <text evidence="1">The sequence shown here is derived from an EMBL/GenBank/DDBJ whole genome shotgun (WGS) entry which is preliminary data.</text>
</comment>
<proteinExistence type="predicted"/>
<organism evidence="1 2">
    <name type="scientific">Sphingobium psychrophilum</name>
    <dbReference type="NCBI Taxonomy" id="2728834"/>
    <lineage>
        <taxon>Bacteria</taxon>
        <taxon>Pseudomonadati</taxon>
        <taxon>Pseudomonadota</taxon>
        <taxon>Alphaproteobacteria</taxon>
        <taxon>Sphingomonadales</taxon>
        <taxon>Sphingomonadaceae</taxon>
        <taxon>Sphingobium</taxon>
    </lineage>
</organism>
<keyword evidence="2" id="KW-1185">Reference proteome</keyword>
<evidence type="ECO:0000313" key="2">
    <source>
        <dbReference type="Proteomes" id="UP000519023"/>
    </source>
</evidence>